<protein>
    <submittedName>
        <fullName evidence="2">Uncharacterized protein</fullName>
    </submittedName>
</protein>
<proteinExistence type="predicted"/>
<feature type="compositionally biased region" description="Polar residues" evidence="1">
    <location>
        <begin position="16"/>
        <end position="29"/>
    </location>
</feature>
<reference evidence="2" key="1">
    <citation type="submission" date="2021-01" db="EMBL/GenBank/DDBJ databases">
        <authorList>
            <person name="Kaushik A."/>
        </authorList>
    </citation>
    <scope>NUCLEOTIDE SEQUENCE</scope>
    <source>
        <strain evidence="2">AG1-1C</strain>
    </source>
</reference>
<feature type="region of interest" description="Disordered" evidence="1">
    <location>
        <begin position="16"/>
        <end position="36"/>
    </location>
</feature>
<dbReference type="Proteomes" id="UP000663846">
    <property type="component" value="Unassembled WGS sequence"/>
</dbReference>
<gene>
    <name evidence="2" type="ORF">RDB_LOCUS90375</name>
</gene>
<dbReference type="EMBL" id="CAJMWS010000322">
    <property type="protein sequence ID" value="CAE6422763.1"/>
    <property type="molecule type" value="Genomic_DNA"/>
</dbReference>
<accession>A0A8H2XFR6</accession>
<evidence type="ECO:0000313" key="3">
    <source>
        <dbReference type="Proteomes" id="UP000663846"/>
    </source>
</evidence>
<sequence length="450" mass="48555">MDSFFKKAQQALEQVVDSQGSGGSDRNQAQGGGSSFRLPGPVVDWIEKYVDTFAPSVSRQVSEEISTFQNATLQSLEDHIKAVFEAVFRGDFSMFQGGNSFKEFIAARERSQDATANQHQVQYGAGLPDFNYPTPQQRSGQQPLPEYGTRGLPFAGNLGNVLGTQMALFNPQGQGETVPQHERNVFQIALNKVTDFAKSADNDIGGKVATVAQAIDGFNIDPTAKAREVTPRIREKVDKVLTDLHAPLADQLTTLALTQVKNFLKGSITTKELGQGAMESVGGLVRGFMNTGDSGTTSRSAPGGGSNPVPDAPGGFVGLLSEKLSDGLTVIRAHTRQDFRRVLGDIEEKLFDSLPSEISAPLMAVLGGNPFSDDEKQQARGGGGFNILDEVKDKLRVIIERIQKGLRDRVLEVVSGGHRKLEDKAWGNVQGAIVTKVQKFVPGIQVKLDD</sequence>
<comment type="caution">
    <text evidence="2">The sequence shown here is derived from an EMBL/GenBank/DDBJ whole genome shotgun (WGS) entry which is preliminary data.</text>
</comment>
<feature type="region of interest" description="Disordered" evidence="1">
    <location>
        <begin position="289"/>
        <end position="314"/>
    </location>
</feature>
<evidence type="ECO:0000256" key="1">
    <source>
        <dbReference type="SAM" id="MobiDB-lite"/>
    </source>
</evidence>
<name>A0A8H2XFR6_9AGAM</name>
<feature type="compositionally biased region" description="Polar residues" evidence="1">
    <location>
        <begin position="291"/>
        <end position="300"/>
    </location>
</feature>
<evidence type="ECO:0000313" key="2">
    <source>
        <dbReference type="EMBL" id="CAE6422763.1"/>
    </source>
</evidence>
<organism evidence="2 3">
    <name type="scientific">Rhizoctonia solani</name>
    <dbReference type="NCBI Taxonomy" id="456999"/>
    <lineage>
        <taxon>Eukaryota</taxon>
        <taxon>Fungi</taxon>
        <taxon>Dikarya</taxon>
        <taxon>Basidiomycota</taxon>
        <taxon>Agaricomycotina</taxon>
        <taxon>Agaricomycetes</taxon>
        <taxon>Cantharellales</taxon>
        <taxon>Ceratobasidiaceae</taxon>
        <taxon>Rhizoctonia</taxon>
    </lineage>
</organism>
<dbReference type="AlphaFoldDB" id="A0A8H2XFR6"/>